<dbReference type="OrthoDB" id="10017208at2759"/>
<keyword evidence="10" id="KW-1185">Reference proteome</keyword>
<accession>S3CZQ4</accession>
<evidence type="ECO:0000313" key="9">
    <source>
        <dbReference type="EMBL" id="EPE31737.1"/>
    </source>
</evidence>
<comment type="subcellular location">
    <subcellularLocation>
        <location evidence="1">Membrane</location>
        <topology evidence="1">Multi-pass membrane protein</topology>
    </subcellularLocation>
</comment>
<evidence type="ECO:0000256" key="5">
    <source>
        <dbReference type="ARBA" id="ARBA00038359"/>
    </source>
</evidence>
<feature type="compositionally biased region" description="Basic and acidic residues" evidence="6">
    <location>
        <begin position="367"/>
        <end position="378"/>
    </location>
</feature>
<dbReference type="EMBL" id="KE145361">
    <property type="protein sequence ID" value="EPE31737.1"/>
    <property type="molecule type" value="Genomic_DNA"/>
</dbReference>
<name>S3CZQ4_GLAL2</name>
<feature type="transmembrane region" description="Helical" evidence="7">
    <location>
        <begin position="224"/>
        <end position="246"/>
    </location>
</feature>
<reference evidence="9 10" key="1">
    <citation type="journal article" date="2013" name="BMC Genomics">
        <title>Genomics-driven discovery of the pneumocandin biosynthetic gene cluster in the fungus Glarea lozoyensis.</title>
        <authorList>
            <person name="Chen L."/>
            <person name="Yue Q."/>
            <person name="Zhang X."/>
            <person name="Xiang M."/>
            <person name="Wang C."/>
            <person name="Li S."/>
            <person name="Che Y."/>
            <person name="Ortiz-Lopez F.J."/>
            <person name="Bills G.F."/>
            <person name="Liu X."/>
            <person name="An Z."/>
        </authorList>
    </citation>
    <scope>NUCLEOTIDE SEQUENCE [LARGE SCALE GENOMIC DNA]</scope>
    <source>
        <strain evidence="10">ATCC 20868 / MF5171</strain>
    </source>
</reference>
<feature type="region of interest" description="Disordered" evidence="6">
    <location>
        <begin position="353"/>
        <end position="378"/>
    </location>
</feature>
<evidence type="ECO:0000256" key="6">
    <source>
        <dbReference type="SAM" id="MobiDB-lite"/>
    </source>
</evidence>
<keyword evidence="3 7" id="KW-1133">Transmembrane helix</keyword>
<sequence>MSLQSSQVPGGNGAPPTVPVFGSPTDDRREPVRIAMSICFAAAAIAVLLRVVTKTSFTKAKLWWDDWLVLFALIWSLGFFICTILLMNYGLGRHVDLTNSAAITNFLKTYLPAACFYATSISFSKLSILVFYWRIFRPIKQIHLPIYILGSIVVAWNIAIVLVVIFQCTPVNFWWNRSIIGGKCVDNTKFLLGNSVPNIATDIAILLLPIPFIWNLQQSSGRKLALIGIFMLGGFVCVVSIIRLAIQLQTDFTSPDLSWTITSFVMWTNVETNLAVVSSCLPSLRPVLSVLGVRAKNTFSRQSGYKNTAYGKSSQGVESRKFGKPKGYSPHHGSDTDTHIVSAEVDEYPLVHSRSEGANSKMGGIQVDREFRVTEDRR</sequence>
<evidence type="ECO:0000256" key="1">
    <source>
        <dbReference type="ARBA" id="ARBA00004141"/>
    </source>
</evidence>
<dbReference type="Pfam" id="PF20684">
    <property type="entry name" value="Fung_rhodopsin"/>
    <property type="match status" value="1"/>
</dbReference>
<dbReference type="eggNOG" id="ENOG502SIYQ">
    <property type="taxonomic scope" value="Eukaryota"/>
</dbReference>
<organism evidence="9 10">
    <name type="scientific">Glarea lozoyensis (strain ATCC 20868 / MF5171)</name>
    <dbReference type="NCBI Taxonomy" id="1116229"/>
    <lineage>
        <taxon>Eukaryota</taxon>
        <taxon>Fungi</taxon>
        <taxon>Dikarya</taxon>
        <taxon>Ascomycota</taxon>
        <taxon>Pezizomycotina</taxon>
        <taxon>Leotiomycetes</taxon>
        <taxon>Helotiales</taxon>
        <taxon>Helotiaceae</taxon>
        <taxon>Glarea</taxon>
    </lineage>
</organism>
<keyword evidence="2 7" id="KW-0812">Transmembrane</keyword>
<comment type="similarity">
    <text evidence="5">Belongs to the SAT4 family.</text>
</comment>
<dbReference type="GeneID" id="19471534"/>
<dbReference type="InterPro" id="IPR052337">
    <property type="entry name" value="SAT4-like"/>
</dbReference>
<dbReference type="InterPro" id="IPR049326">
    <property type="entry name" value="Rhodopsin_dom_fungi"/>
</dbReference>
<evidence type="ECO:0000256" key="4">
    <source>
        <dbReference type="ARBA" id="ARBA00023136"/>
    </source>
</evidence>
<evidence type="ECO:0000313" key="10">
    <source>
        <dbReference type="Proteomes" id="UP000016922"/>
    </source>
</evidence>
<evidence type="ECO:0000259" key="8">
    <source>
        <dbReference type="Pfam" id="PF20684"/>
    </source>
</evidence>
<evidence type="ECO:0000256" key="2">
    <source>
        <dbReference type="ARBA" id="ARBA00022692"/>
    </source>
</evidence>
<feature type="transmembrane region" description="Helical" evidence="7">
    <location>
        <begin position="199"/>
        <end position="217"/>
    </location>
</feature>
<dbReference type="PANTHER" id="PTHR33048">
    <property type="entry name" value="PTH11-LIKE INTEGRAL MEMBRANE PROTEIN (AFU_ORTHOLOGUE AFUA_5G11245)"/>
    <property type="match status" value="1"/>
</dbReference>
<dbReference type="RefSeq" id="XP_008081466.1">
    <property type="nucleotide sequence ID" value="XM_008083275.1"/>
</dbReference>
<dbReference type="KEGG" id="glz:GLAREA_12493"/>
<dbReference type="PANTHER" id="PTHR33048:SF47">
    <property type="entry name" value="INTEGRAL MEMBRANE PROTEIN-RELATED"/>
    <property type="match status" value="1"/>
</dbReference>
<proteinExistence type="inferred from homology"/>
<evidence type="ECO:0000256" key="3">
    <source>
        <dbReference type="ARBA" id="ARBA00022989"/>
    </source>
</evidence>
<dbReference type="HOGENOM" id="CLU_028200_0_0_1"/>
<feature type="transmembrane region" description="Helical" evidence="7">
    <location>
        <begin position="34"/>
        <end position="52"/>
    </location>
</feature>
<dbReference type="Proteomes" id="UP000016922">
    <property type="component" value="Unassembled WGS sequence"/>
</dbReference>
<feature type="region of interest" description="Disordered" evidence="6">
    <location>
        <begin position="1"/>
        <end position="23"/>
    </location>
</feature>
<dbReference type="AlphaFoldDB" id="S3CZQ4"/>
<feature type="transmembrane region" description="Helical" evidence="7">
    <location>
        <begin position="144"/>
        <end position="166"/>
    </location>
</feature>
<dbReference type="GO" id="GO:0016020">
    <property type="term" value="C:membrane"/>
    <property type="evidence" value="ECO:0007669"/>
    <property type="project" value="UniProtKB-SubCell"/>
</dbReference>
<evidence type="ECO:0000256" key="7">
    <source>
        <dbReference type="SAM" id="Phobius"/>
    </source>
</evidence>
<protein>
    <submittedName>
        <fullName evidence="9">Integral membrane protein</fullName>
    </submittedName>
</protein>
<dbReference type="OMA" id="CVKWSIL"/>
<feature type="domain" description="Rhodopsin" evidence="8">
    <location>
        <begin position="49"/>
        <end position="289"/>
    </location>
</feature>
<feature type="region of interest" description="Disordered" evidence="6">
    <location>
        <begin position="310"/>
        <end position="339"/>
    </location>
</feature>
<feature type="transmembrane region" description="Helical" evidence="7">
    <location>
        <begin position="64"/>
        <end position="90"/>
    </location>
</feature>
<keyword evidence="4 7" id="KW-0472">Membrane</keyword>
<gene>
    <name evidence="9" type="ORF">GLAREA_12493</name>
</gene>
<feature type="transmembrane region" description="Helical" evidence="7">
    <location>
        <begin position="110"/>
        <end position="132"/>
    </location>
</feature>